<gene>
    <name evidence="18" type="primary">rusA</name>
    <name evidence="18" type="ORF">SCH01S_14_00150</name>
</gene>
<keyword evidence="8" id="KW-0227">DNA damage</keyword>
<dbReference type="InterPro" id="IPR008822">
    <property type="entry name" value="Endonuclease_RusA-like"/>
</dbReference>
<evidence type="ECO:0000256" key="4">
    <source>
        <dbReference type="ARBA" id="ARBA00014885"/>
    </source>
</evidence>
<comment type="catalytic activity">
    <reaction evidence="14">
        <text>Endonucleolytic cleavage at a junction such as a reciprocal single-stranded crossover between two homologous DNA duplexes (Holliday junction).</text>
        <dbReference type="EC" id="3.1.21.10"/>
    </reaction>
</comment>
<dbReference type="GO" id="GO:0006310">
    <property type="term" value="P:DNA recombination"/>
    <property type="evidence" value="ECO:0007669"/>
    <property type="project" value="UniProtKB-KW"/>
</dbReference>
<keyword evidence="5" id="KW-0540">Nuclease</keyword>
<dbReference type="EMBL" id="BBWU01000014">
    <property type="protein sequence ID" value="GAO38351.1"/>
    <property type="molecule type" value="Genomic_DNA"/>
</dbReference>
<evidence type="ECO:0000256" key="7">
    <source>
        <dbReference type="ARBA" id="ARBA00022759"/>
    </source>
</evidence>
<dbReference type="Gene3D" id="3.30.1330.70">
    <property type="entry name" value="Holliday junction resolvase RusA"/>
    <property type="match status" value="1"/>
</dbReference>
<accession>A0A0E9MLP8</accession>
<evidence type="ECO:0000256" key="13">
    <source>
        <dbReference type="ARBA" id="ARBA00024745"/>
    </source>
</evidence>
<dbReference type="RefSeq" id="WP_052733729.1">
    <property type="nucleotide sequence ID" value="NZ_BBWU01000014.1"/>
</dbReference>
<keyword evidence="7 18" id="KW-0255">Endonuclease</keyword>
<evidence type="ECO:0000256" key="15">
    <source>
        <dbReference type="ARBA" id="ARBA00029488"/>
    </source>
</evidence>
<keyword evidence="9" id="KW-0378">Hydrolase</keyword>
<evidence type="ECO:0000256" key="14">
    <source>
        <dbReference type="ARBA" id="ARBA00029354"/>
    </source>
</evidence>
<dbReference type="PIRSF" id="PIRSF001007">
    <property type="entry name" value="RusA"/>
    <property type="match status" value="1"/>
</dbReference>
<evidence type="ECO:0000256" key="1">
    <source>
        <dbReference type="ARBA" id="ARBA00001946"/>
    </source>
</evidence>
<dbReference type="GO" id="GO:0006281">
    <property type="term" value="P:DNA repair"/>
    <property type="evidence" value="ECO:0007669"/>
    <property type="project" value="UniProtKB-KW"/>
</dbReference>
<dbReference type="Proteomes" id="UP000033202">
    <property type="component" value="Unassembled WGS sequence"/>
</dbReference>
<dbReference type="EC" id="3.1.21.10" evidence="15"/>
<comment type="function">
    <text evidence="13">Endonuclease that resolves Holliday junction intermediates made during homologous genetic recombination and DNA repair. Exhibits sequence and structure-selective cleavage of four-way DNA junctions, where it introduces symmetrical nicks in two strands of the same polarity at the 5' side of CC dinucleotides. Corrects the defects in genetic recombination and DNA repair associated with inactivation of RuvAB or RuvC.</text>
</comment>
<protein>
    <recommendedName>
        <fullName evidence="4">Crossover junction endodeoxyribonuclease RusA</fullName>
        <ecNumber evidence="15">3.1.21.10</ecNumber>
    </recommendedName>
    <alternativeName>
        <fullName evidence="16">Holliday junction nuclease RusA</fullName>
    </alternativeName>
    <alternativeName>
        <fullName evidence="17">Holliday junction resolvase</fullName>
    </alternativeName>
</protein>
<dbReference type="Pfam" id="PF05866">
    <property type="entry name" value="RusA"/>
    <property type="match status" value="1"/>
</dbReference>
<evidence type="ECO:0000256" key="16">
    <source>
        <dbReference type="ARBA" id="ARBA00030920"/>
    </source>
</evidence>
<evidence type="ECO:0000256" key="5">
    <source>
        <dbReference type="ARBA" id="ARBA00022722"/>
    </source>
</evidence>
<evidence type="ECO:0000256" key="8">
    <source>
        <dbReference type="ARBA" id="ARBA00022763"/>
    </source>
</evidence>
<sequence>MTLTFLTLPISTNQLYRVFQNRSILSARGRSNKDAIAWEARAQHRGKPLAGPLAVEISLFWPDRRKHDIDNLKALLDACTGILWDDDGQIADLHTMKEYDKANPRVEMRVWELS</sequence>
<keyword evidence="10" id="KW-0460">Magnesium</keyword>
<name>A0A0E9MLP8_9SPHN</name>
<proteinExistence type="inferred from homology"/>
<dbReference type="InterPro" id="IPR016281">
    <property type="entry name" value="Endonuclease_RusA"/>
</dbReference>
<dbReference type="AlphaFoldDB" id="A0A0E9MLP8"/>
<evidence type="ECO:0000256" key="6">
    <source>
        <dbReference type="ARBA" id="ARBA00022723"/>
    </source>
</evidence>
<comment type="similarity">
    <text evidence="2">Belongs to the RusA family.</text>
</comment>
<evidence type="ECO:0000256" key="17">
    <source>
        <dbReference type="ARBA" id="ARBA00031953"/>
    </source>
</evidence>
<evidence type="ECO:0000313" key="18">
    <source>
        <dbReference type="EMBL" id="GAO38351.1"/>
    </source>
</evidence>
<keyword evidence="19" id="KW-1185">Reference proteome</keyword>
<dbReference type="GO" id="GO:0008821">
    <property type="term" value="F:crossover junction DNA endonuclease activity"/>
    <property type="evidence" value="ECO:0007669"/>
    <property type="project" value="UniProtKB-EC"/>
</dbReference>
<organism evidence="18 19">
    <name type="scientific">Sphingomonas changbaiensis NBRC 104936</name>
    <dbReference type="NCBI Taxonomy" id="1219043"/>
    <lineage>
        <taxon>Bacteria</taxon>
        <taxon>Pseudomonadati</taxon>
        <taxon>Pseudomonadota</taxon>
        <taxon>Alphaproteobacteria</taxon>
        <taxon>Sphingomonadales</taxon>
        <taxon>Sphingomonadaceae</taxon>
        <taxon>Sphingomonas</taxon>
    </lineage>
</organism>
<evidence type="ECO:0000256" key="12">
    <source>
        <dbReference type="ARBA" id="ARBA00023204"/>
    </source>
</evidence>
<evidence type="ECO:0000256" key="11">
    <source>
        <dbReference type="ARBA" id="ARBA00023172"/>
    </source>
</evidence>
<evidence type="ECO:0000256" key="9">
    <source>
        <dbReference type="ARBA" id="ARBA00022801"/>
    </source>
</evidence>
<keyword evidence="6" id="KW-0479">Metal-binding</keyword>
<dbReference type="OrthoDB" id="5114842at2"/>
<keyword evidence="11" id="KW-0233">DNA recombination</keyword>
<evidence type="ECO:0000256" key="10">
    <source>
        <dbReference type="ARBA" id="ARBA00022842"/>
    </source>
</evidence>
<dbReference type="GO" id="GO:0000287">
    <property type="term" value="F:magnesium ion binding"/>
    <property type="evidence" value="ECO:0007669"/>
    <property type="project" value="InterPro"/>
</dbReference>
<evidence type="ECO:0000256" key="2">
    <source>
        <dbReference type="ARBA" id="ARBA00008865"/>
    </source>
</evidence>
<comment type="subunit">
    <text evidence="3">Homodimer.</text>
</comment>
<reference evidence="18 19" key="1">
    <citation type="submission" date="2015-04" db="EMBL/GenBank/DDBJ databases">
        <title>Whole genome shotgun sequence of Sphingomonas changbaiensis NBRC 104936.</title>
        <authorList>
            <person name="Katano-Makiyama Y."/>
            <person name="Hosoyama A."/>
            <person name="Hashimoto M."/>
            <person name="Noguchi M."/>
            <person name="Tsuchikane K."/>
            <person name="Ohji S."/>
            <person name="Yamazoe A."/>
            <person name="Ichikawa N."/>
            <person name="Kimura A."/>
            <person name="Fujita N."/>
        </authorList>
    </citation>
    <scope>NUCLEOTIDE SEQUENCE [LARGE SCALE GENOMIC DNA]</scope>
    <source>
        <strain evidence="18 19">NBRC 104936</strain>
    </source>
</reference>
<comment type="cofactor">
    <cofactor evidence="1">
        <name>Mg(2+)</name>
        <dbReference type="ChEBI" id="CHEBI:18420"/>
    </cofactor>
</comment>
<keyword evidence="12" id="KW-0234">DNA repair</keyword>
<comment type="caution">
    <text evidence="18">The sequence shown here is derived from an EMBL/GenBank/DDBJ whole genome shotgun (WGS) entry which is preliminary data.</text>
</comment>
<dbReference type="SUPFAM" id="SSF103084">
    <property type="entry name" value="Holliday junction resolvase RusA"/>
    <property type="match status" value="1"/>
</dbReference>
<evidence type="ECO:0000313" key="19">
    <source>
        <dbReference type="Proteomes" id="UP000033202"/>
    </source>
</evidence>
<evidence type="ECO:0000256" key="3">
    <source>
        <dbReference type="ARBA" id="ARBA00011738"/>
    </source>
</evidence>
<dbReference type="InterPro" id="IPR036614">
    <property type="entry name" value="RusA-like_sf"/>
</dbReference>